<evidence type="ECO:0000256" key="1">
    <source>
        <dbReference type="ARBA" id="ARBA00022723"/>
    </source>
</evidence>
<dbReference type="PROSITE" id="PS00497">
    <property type="entry name" value="TYROSINASE_1"/>
    <property type="match status" value="1"/>
</dbReference>
<dbReference type="Proteomes" id="UP001150266">
    <property type="component" value="Unassembled WGS sequence"/>
</dbReference>
<feature type="chain" id="PRO_5040897095" evidence="3">
    <location>
        <begin position="23"/>
        <end position="372"/>
    </location>
</feature>
<proteinExistence type="predicted"/>
<keyword evidence="3" id="KW-0732">Signal</keyword>
<evidence type="ECO:0000259" key="4">
    <source>
        <dbReference type="PROSITE" id="PS00497"/>
    </source>
</evidence>
<dbReference type="SUPFAM" id="SSF48056">
    <property type="entry name" value="Di-copper centre-containing domain"/>
    <property type="match status" value="1"/>
</dbReference>
<organism evidence="5 6">
    <name type="scientific">Lentinula aciculospora</name>
    <dbReference type="NCBI Taxonomy" id="153920"/>
    <lineage>
        <taxon>Eukaryota</taxon>
        <taxon>Fungi</taxon>
        <taxon>Dikarya</taxon>
        <taxon>Basidiomycota</taxon>
        <taxon>Agaricomycotina</taxon>
        <taxon>Agaricomycetes</taxon>
        <taxon>Agaricomycetidae</taxon>
        <taxon>Agaricales</taxon>
        <taxon>Marasmiineae</taxon>
        <taxon>Omphalotaceae</taxon>
        <taxon>Lentinula</taxon>
    </lineage>
</organism>
<dbReference type="PRINTS" id="PR00092">
    <property type="entry name" value="TYROSINASE"/>
</dbReference>
<dbReference type="PANTHER" id="PTHR11474:SF126">
    <property type="entry name" value="TYROSINASE-LIKE PROTEIN TYR-1-RELATED"/>
    <property type="match status" value="1"/>
</dbReference>
<dbReference type="GO" id="GO:0046872">
    <property type="term" value="F:metal ion binding"/>
    <property type="evidence" value="ECO:0007669"/>
    <property type="project" value="UniProtKB-KW"/>
</dbReference>
<dbReference type="InterPro" id="IPR002227">
    <property type="entry name" value="Tyrosinase_Cu-bd"/>
</dbReference>
<evidence type="ECO:0000313" key="5">
    <source>
        <dbReference type="EMBL" id="KAJ4480282.1"/>
    </source>
</evidence>
<dbReference type="PANTHER" id="PTHR11474">
    <property type="entry name" value="TYROSINASE FAMILY MEMBER"/>
    <property type="match status" value="1"/>
</dbReference>
<sequence length="372" mass="41655">MCSVSTFSYLLFYALFTVLINAQCTNPTIRREWRTLDRDGRAAWISAVKCLAASPHNPDLVATVNSSISQIPAMNTSASFWDDISYMHMDLNVKIHQTGMFLPFHRWFVHSVEQAMVEKYGFSGGFPYWNWTIDASDFYKSSWWQDSDTESGLGGWGDPDKDYEVQDGAFARFALANPSYHPMHYQYTAQPFAAFAASSPTIAQFFNSTMLETYANSTFYANQIAAIIAGNPRDLVNFQISLDNWICAHGSVHAITGGDLAGTCPATTEDCIPGNKWWPNSPLVFLHHATKDILMIDKIWSDWQNLNETSATAFAGGLVQAFDNTTYFAEYPTGAPPMLNTSSDIYTDNMFPGVTIGDVLNHTARYLCYVYE</sequence>
<keyword evidence="1" id="KW-0479">Metal-binding</keyword>
<comment type="caution">
    <text evidence="5">The sequence shown here is derived from an EMBL/GenBank/DDBJ whole genome shotgun (WGS) entry which is preliminary data.</text>
</comment>
<dbReference type="Gene3D" id="1.10.1280.10">
    <property type="entry name" value="Di-copper center containing domain from catechol oxidase"/>
    <property type="match status" value="1"/>
</dbReference>
<evidence type="ECO:0000256" key="3">
    <source>
        <dbReference type="SAM" id="SignalP"/>
    </source>
</evidence>
<evidence type="ECO:0000256" key="2">
    <source>
        <dbReference type="ARBA" id="ARBA00023008"/>
    </source>
</evidence>
<dbReference type="EMBL" id="JAOTPV010000007">
    <property type="protein sequence ID" value="KAJ4480282.1"/>
    <property type="molecule type" value="Genomic_DNA"/>
</dbReference>
<protein>
    <submittedName>
        <fullName evidence="5">Di-copper centre-containing protein</fullName>
    </submittedName>
</protein>
<dbReference type="OrthoDB" id="6132182at2759"/>
<keyword evidence="2" id="KW-0186">Copper</keyword>
<keyword evidence="6" id="KW-1185">Reference proteome</keyword>
<gene>
    <name evidence="5" type="ORF">J3R30DRAFT_3288657</name>
</gene>
<dbReference type="GO" id="GO:0016491">
    <property type="term" value="F:oxidoreductase activity"/>
    <property type="evidence" value="ECO:0007669"/>
    <property type="project" value="InterPro"/>
</dbReference>
<feature type="signal peptide" evidence="3">
    <location>
        <begin position="1"/>
        <end position="22"/>
    </location>
</feature>
<dbReference type="InterPro" id="IPR008922">
    <property type="entry name" value="Di-copper_centre_dom_sf"/>
</dbReference>
<dbReference type="Pfam" id="PF00264">
    <property type="entry name" value="Tyrosinase"/>
    <property type="match status" value="1"/>
</dbReference>
<name>A0A9W9DQ39_9AGAR</name>
<reference evidence="5" key="1">
    <citation type="submission" date="2022-08" db="EMBL/GenBank/DDBJ databases">
        <title>A Global Phylogenomic Analysis of the Shiitake Genus Lentinula.</title>
        <authorList>
            <consortium name="DOE Joint Genome Institute"/>
            <person name="Sierra-Patev S."/>
            <person name="Min B."/>
            <person name="Naranjo-Ortiz M."/>
            <person name="Looney B."/>
            <person name="Konkel Z."/>
            <person name="Slot J.C."/>
            <person name="Sakamoto Y."/>
            <person name="Steenwyk J.L."/>
            <person name="Rokas A."/>
            <person name="Carro J."/>
            <person name="Camarero S."/>
            <person name="Ferreira P."/>
            <person name="Molpeceres G."/>
            <person name="Ruiz-Duenas F.J."/>
            <person name="Serrano A."/>
            <person name="Henrissat B."/>
            <person name="Drula E."/>
            <person name="Hughes K.W."/>
            <person name="Mata J.L."/>
            <person name="Ishikawa N.K."/>
            <person name="Vargas-Isla R."/>
            <person name="Ushijima S."/>
            <person name="Smith C.A."/>
            <person name="Ahrendt S."/>
            <person name="Andreopoulos W."/>
            <person name="He G."/>
            <person name="Labutti K."/>
            <person name="Lipzen A."/>
            <person name="Ng V."/>
            <person name="Riley R."/>
            <person name="Sandor L."/>
            <person name="Barry K."/>
            <person name="Martinez A.T."/>
            <person name="Xiao Y."/>
            <person name="Gibbons J.G."/>
            <person name="Terashima K."/>
            <person name="Grigoriev I.V."/>
            <person name="Hibbett D.S."/>
        </authorList>
    </citation>
    <scope>NUCLEOTIDE SEQUENCE</scope>
    <source>
        <strain evidence="5">JLM2183</strain>
    </source>
</reference>
<feature type="domain" description="Tyrosinase copper-binding" evidence="4">
    <location>
        <begin position="96"/>
        <end position="113"/>
    </location>
</feature>
<accession>A0A9W9DQ39</accession>
<dbReference type="AlphaFoldDB" id="A0A9W9DQ39"/>
<dbReference type="InterPro" id="IPR050316">
    <property type="entry name" value="Tyrosinase/Hemocyanin"/>
</dbReference>
<evidence type="ECO:0000313" key="6">
    <source>
        <dbReference type="Proteomes" id="UP001150266"/>
    </source>
</evidence>